<proteinExistence type="inferred from homology"/>
<dbReference type="InterPro" id="IPR016292">
    <property type="entry name" value="Epoxide_hydrolase"/>
</dbReference>
<feature type="active site" description="Nucleophile" evidence="4">
    <location>
        <position position="180"/>
    </location>
</feature>
<feature type="active site" description="Proton acceptor" evidence="4">
    <location>
        <position position="363"/>
    </location>
</feature>
<evidence type="ECO:0000256" key="2">
    <source>
        <dbReference type="ARBA" id="ARBA00022797"/>
    </source>
</evidence>
<comment type="caution">
    <text evidence="6">The sequence shown here is derived from an EMBL/GenBank/DDBJ whole genome shotgun (WGS) entry which is preliminary data.</text>
</comment>
<dbReference type="PRINTS" id="PR00412">
    <property type="entry name" value="EPOXHYDRLASE"/>
</dbReference>
<keyword evidence="2" id="KW-0058">Aromatic hydrocarbons catabolism</keyword>
<dbReference type="PANTHER" id="PTHR21661:SF35">
    <property type="entry name" value="EPOXIDE HYDROLASE"/>
    <property type="match status" value="1"/>
</dbReference>
<keyword evidence="3 6" id="KW-0378">Hydrolase</keyword>
<evidence type="ECO:0000313" key="6">
    <source>
        <dbReference type="EMBL" id="NMN96926.1"/>
    </source>
</evidence>
<dbReference type="RefSeq" id="WP_169589352.1">
    <property type="nucleotide sequence ID" value="NZ_VCQU01000006.1"/>
</dbReference>
<dbReference type="GO" id="GO:0004301">
    <property type="term" value="F:epoxide hydrolase activity"/>
    <property type="evidence" value="ECO:0007669"/>
    <property type="project" value="TreeGrafter"/>
</dbReference>
<dbReference type="InterPro" id="IPR029058">
    <property type="entry name" value="AB_hydrolase_fold"/>
</dbReference>
<evidence type="ECO:0000256" key="4">
    <source>
        <dbReference type="PIRSR" id="PIRSR001112-1"/>
    </source>
</evidence>
<evidence type="ECO:0000256" key="1">
    <source>
        <dbReference type="ARBA" id="ARBA00010088"/>
    </source>
</evidence>
<dbReference type="AlphaFoldDB" id="A0A848KGM7"/>
<organism evidence="6 7">
    <name type="scientific">Antrihabitans stalactiti</name>
    <dbReference type="NCBI Taxonomy" id="2584121"/>
    <lineage>
        <taxon>Bacteria</taxon>
        <taxon>Bacillati</taxon>
        <taxon>Actinomycetota</taxon>
        <taxon>Actinomycetes</taxon>
        <taxon>Mycobacteriales</taxon>
        <taxon>Nocardiaceae</taxon>
        <taxon>Antrihabitans</taxon>
    </lineage>
</organism>
<dbReference type="PANTHER" id="PTHR21661">
    <property type="entry name" value="EPOXIDE HYDROLASE 1-RELATED"/>
    <property type="match status" value="1"/>
</dbReference>
<protein>
    <submittedName>
        <fullName evidence="6">Epoxide hydrolase</fullName>
    </submittedName>
</protein>
<keyword evidence="7" id="KW-1185">Reference proteome</keyword>
<evidence type="ECO:0000256" key="3">
    <source>
        <dbReference type="ARBA" id="ARBA00022801"/>
    </source>
</evidence>
<comment type="similarity">
    <text evidence="1">Belongs to the peptidase S33 family.</text>
</comment>
<evidence type="ECO:0000259" key="5">
    <source>
        <dbReference type="Pfam" id="PF06441"/>
    </source>
</evidence>
<reference evidence="6 7" key="2">
    <citation type="submission" date="2020-06" db="EMBL/GenBank/DDBJ databases">
        <title>Antribacter stalactiti gen. nov., sp. nov., a new member of the family Nacardiaceae isolated from a cave.</title>
        <authorList>
            <person name="Kim I.S."/>
        </authorList>
    </citation>
    <scope>NUCLEOTIDE SEQUENCE [LARGE SCALE GENOMIC DNA]</scope>
    <source>
        <strain evidence="6 7">YC2-7</strain>
    </source>
</reference>
<accession>A0A848KGM7</accession>
<dbReference type="InterPro" id="IPR000639">
    <property type="entry name" value="Epox_hydrolase-like"/>
</dbReference>
<dbReference type="GO" id="GO:0097176">
    <property type="term" value="P:epoxide metabolic process"/>
    <property type="evidence" value="ECO:0007669"/>
    <property type="project" value="TreeGrafter"/>
</dbReference>
<dbReference type="PIRSF" id="PIRSF001112">
    <property type="entry name" value="Epoxide_hydrolase"/>
    <property type="match status" value="1"/>
</dbReference>
<dbReference type="Proteomes" id="UP000535543">
    <property type="component" value="Unassembled WGS sequence"/>
</dbReference>
<dbReference type="SUPFAM" id="SSF53474">
    <property type="entry name" value="alpha/beta-Hydrolases"/>
    <property type="match status" value="1"/>
</dbReference>
<sequence length="387" mass="42865">MTVSNIRPFRIEIPEAAIDDLKSRLANTRWAAQLPGTDWERGVPVDYLKGLADYWANEFDWRAKEDRINQHPQFLAEIDGQTFHFLHIKSPEANATPLMLLHGWPGSIVEFLDVIGPLTDPRSHGGDPAAAFDVVIPSLAGFGFSTPLSDTGWSSMRNAKAMTELMAALGYERYGVQGGDYGAFIAPDMGRVAPDKVIGVHVNAASFGFIPLGPVSEEDQATMTDLERKRVGMLEHWVVEMDGYFKIQATRPQTLAYGLNDSPAGQLAWIVEKFKEWTNSDKKLPEDAVSRDEILTNISLYWFTGSAGSTANFYYESGHGGSWPTPSPVPTGVAAFEQDVAIRRYAEQLNNIVYWSDFEEGGHFAALEVPELLVADVRAFFASLTQR</sequence>
<dbReference type="Gene3D" id="3.40.50.1820">
    <property type="entry name" value="alpha/beta hydrolase"/>
    <property type="match status" value="1"/>
</dbReference>
<dbReference type="InterPro" id="IPR010497">
    <property type="entry name" value="Epoxide_hydro_N"/>
</dbReference>
<feature type="active site" description="Proton donor" evidence="4">
    <location>
        <position position="314"/>
    </location>
</feature>
<name>A0A848KGM7_9NOCA</name>
<dbReference type="EMBL" id="VCQU01000006">
    <property type="protein sequence ID" value="NMN96926.1"/>
    <property type="molecule type" value="Genomic_DNA"/>
</dbReference>
<feature type="domain" description="Epoxide hydrolase N-terminal" evidence="5">
    <location>
        <begin position="6"/>
        <end position="111"/>
    </location>
</feature>
<evidence type="ECO:0000313" key="7">
    <source>
        <dbReference type="Proteomes" id="UP000535543"/>
    </source>
</evidence>
<reference evidence="6 7" key="1">
    <citation type="submission" date="2019-05" db="EMBL/GenBank/DDBJ databases">
        <authorList>
            <person name="Lee S.D."/>
        </authorList>
    </citation>
    <scope>NUCLEOTIDE SEQUENCE [LARGE SCALE GENOMIC DNA]</scope>
    <source>
        <strain evidence="6 7">YC2-7</strain>
    </source>
</reference>
<dbReference type="Pfam" id="PF06441">
    <property type="entry name" value="EHN"/>
    <property type="match status" value="1"/>
</dbReference>
<gene>
    <name evidence="6" type="ORF">FGL95_17960</name>
</gene>